<evidence type="ECO:0000313" key="1">
    <source>
        <dbReference type="Proteomes" id="UP000887580"/>
    </source>
</evidence>
<sequence>MIFPKVTTTFSRAAFASSNVVTSTTTTSSKLPSKSGTHILLIHAGQPRTPFYTREYLTNSWGNYKIPKIFRQSITDAYWSSSKLLQKCVTDCEKYPILNEVIDGFALSIEKSLATITPEFRPVRCQSAYLFDTPSIKESVENIIQQGTDNLIILSLYPFEVNHLTKPMLSTVEKVLQTRTKPFGNDESSVIRVAQNSHVSFHHTTLSNIATNESIIQYWAERIRSNLDGYDSVIFTSSLPLSNRRKVVKSFSETAKRVMYVIYDSYPKAIPWRISFHSSWDQFWPPLTQMTIQNQVKNLRKNGRNKTLVIPFSELFQNFDTQTILPSLISTQSNVDLLAPEITDKSLIHSITEVVKNSLLQRIATKEFLSTSTEKMIV</sequence>
<dbReference type="Proteomes" id="UP000887580">
    <property type="component" value="Unplaced"/>
</dbReference>
<protein>
    <submittedName>
        <fullName evidence="2">Ferrochelatase</fullName>
    </submittedName>
</protein>
<organism evidence="1 2">
    <name type="scientific">Panagrolaimus sp. PS1159</name>
    <dbReference type="NCBI Taxonomy" id="55785"/>
    <lineage>
        <taxon>Eukaryota</taxon>
        <taxon>Metazoa</taxon>
        <taxon>Ecdysozoa</taxon>
        <taxon>Nematoda</taxon>
        <taxon>Chromadorea</taxon>
        <taxon>Rhabditida</taxon>
        <taxon>Tylenchina</taxon>
        <taxon>Panagrolaimomorpha</taxon>
        <taxon>Panagrolaimoidea</taxon>
        <taxon>Panagrolaimidae</taxon>
        <taxon>Panagrolaimus</taxon>
    </lineage>
</organism>
<evidence type="ECO:0000313" key="2">
    <source>
        <dbReference type="WBParaSite" id="PS1159_v2.g21368.t1"/>
    </source>
</evidence>
<dbReference type="WBParaSite" id="PS1159_v2.g21368.t1">
    <property type="protein sequence ID" value="PS1159_v2.g21368.t1"/>
    <property type="gene ID" value="PS1159_v2.g21368"/>
</dbReference>
<proteinExistence type="predicted"/>
<accession>A0AC35FXE1</accession>
<name>A0AC35FXE1_9BILA</name>
<reference evidence="2" key="1">
    <citation type="submission" date="2022-11" db="UniProtKB">
        <authorList>
            <consortium name="WormBaseParasite"/>
        </authorList>
    </citation>
    <scope>IDENTIFICATION</scope>
</reference>